<dbReference type="GO" id="GO:1901135">
    <property type="term" value="P:carbohydrate derivative metabolic process"/>
    <property type="evidence" value="ECO:0007669"/>
    <property type="project" value="InterPro"/>
</dbReference>
<dbReference type="InterPro" id="IPR000644">
    <property type="entry name" value="CBS_dom"/>
</dbReference>
<dbReference type="AlphaFoldDB" id="A0A381NB91"/>
<gene>
    <name evidence="6" type="ORF">METZ01_LOCUS4735</name>
</gene>
<dbReference type="InterPro" id="IPR001347">
    <property type="entry name" value="SIS_dom"/>
</dbReference>
<evidence type="ECO:0008006" key="7">
    <source>
        <dbReference type="Google" id="ProtNLM"/>
    </source>
</evidence>
<dbReference type="NCBIfam" id="TIGR00393">
    <property type="entry name" value="kpsF"/>
    <property type="match status" value="1"/>
</dbReference>
<evidence type="ECO:0000313" key="6">
    <source>
        <dbReference type="EMBL" id="SUZ51881.1"/>
    </source>
</evidence>
<dbReference type="Pfam" id="PF00571">
    <property type="entry name" value="CBS"/>
    <property type="match status" value="1"/>
</dbReference>
<comment type="similarity">
    <text evidence="1">Belongs to the SIS family. GutQ/KpsF subfamily.</text>
</comment>
<evidence type="ECO:0000256" key="2">
    <source>
        <dbReference type="ARBA" id="ARBA00022737"/>
    </source>
</evidence>
<dbReference type="PANTHER" id="PTHR42745">
    <property type="match status" value="1"/>
</dbReference>
<dbReference type="InterPro" id="IPR050986">
    <property type="entry name" value="GutQ/KpsF_isomerases"/>
</dbReference>
<proteinExistence type="inferred from homology"/>
<evidence type="ECO:0000256" key="1">
    <source>
        <dbReference type="ARBA" id="ARBA00008165"/>
    </source>
</evidence>
<dbReference type="PANTHER" id="PTHR42745:SF1">
    <property type="entry name" value="ARABINOSE 5-PHOSPHATE ISOMERASE KDSD"/>
    <property type="match status" value="1"/>
</dbReference>
<dbReference type="EMBL" id="UINC01000244">
    <property type="protein sequence ID" value="SUZ51881.1"/>
    <property type="molecule type" value="Genomic_DNA"/>
</dbReference>
<dbReference type="SUPFAM" id="SSF53697">
    <property type="entry name" value="SIS domain"/>
    <property type="match status" value="1"/>
</dbReference>
<keyword evidence="3" id="KW-0129">CBS domain</keyword>
<evidence type="ECO:0000259" key="5">
    <source>
        <dbReference type="PROSITE" id="PS51464"/>
    </source>
</evidence>
<evidence type="ECO:0000256" key="3">
    <source>
        <dbReference type="ARBA" id="ARBA00023122"/>
    </source>
</evidence>
<dbReference type="InterPro" id="IPR004800">
    <property type="entry name" value="KdsD/KpsF-type"/>
</dbReference>
<feature type="domain" description="SIS" evidence="5">
    <location>
        <begin position="30"/>
        <end position="173"/>
    </location>
</feature>
<protein>
    <recommendedName>
        <fullName evidence="7">SIS domain-containing protein</fullName>
    </recommendedName>
</protein>
<dbReference type="GO" id="GO:0097367">
    <property type="term" value="F:carbohydrate derivative binding"/>
    <property type="evidence" value="ECO:0007669"/>
    <property type="project" value="InterPro"/>
</dbReference>
<dbReference type="InterPro" id="IPR035474">
    <property type="entry name" value="SIS_Kpsf"/>
</dbReference>
<feature type="domain" description="CBS" evidence="4">
    <location>
        <begin position="199"/>
        <end position="257"/>
    </location>
</feature>
<sequence>MIEKAQSMLASYNTAMTELQALIDDSFEDAVETLASLESVLIITGLGKSGLVGQKAAATFSSTGTPSTFVHPVEALHGDLGIVQAGSVMLAISKGGGNEETIEFARQYQSVVNGPVITMTEPASRLEELADIALHIPALPEIDEWDLAPTTSTITSMALCDVLAICTQQRKDLTQDDFAQFHPSGTLGKRLLLNVGDLMIAGANLPIQDLDVSFADLVYEISSKGIGMVLLTEKNGELFGVLTDGDIRRLMARNEPVTEMTAVECFRASRRGKDLPKVDKGWTTQDTKAIDCLSQMQMHQITSLVILDEKKPVGLVRMQDLVAAGL</sequence>
<dbReference type="GO" id="GO:0016853">
    <property type="term" value="F:isomerase activity"/>
    <property type="evidence" value="ECO:0007669"/>
    <property type="project" value="InterPro"/>
</dbReference>
<dbReference type="Gene3D" id="3.40.50.10490">
    <property type="entry name" value="Glucose-6-phosphate isomerase like protein, domain 1"/>
    <property type="match status" value="1"/>
</dbReference>
<dbReference type="PROSITE" id="PS51371">
    <property type="entry name" value="CBS"/>
    <property type="match status" value="1"/>
</dbReference>
<name>A0A381NB91_9ZZZZ</name>
<dbReference type="GO" id="GO:0005975">
    <property type="term" value="P:carbohydrate metabolic process"/>
    <property type="evidence" value="ECO:0007669"/>
    <property type="project" value="InterPro"/>
</dbReference>
<dbReference type="CDD" id="cd05014">
    <property type="entry name" value="SIS_Kpsf"/>
    <property type="match status" value="1"/>
</dbReference>
<dbReference type="Pfam" id="PF01380">
    <property type="entry name" value="SIS"/>
    <property type="match status" value="1"/>
</dbReference>
<keyword evidence="2" id="KW-0677">Repeat</keyword>
<dbReference type="InterPro" id="IPR046342">
    <property type="entry name" value="CBS_dom_sf"/>
</dbReference>
<dbReference type="InterPro" id="IPR046348">
    <property type="entry name" value="SIS_dom_sf"/>
</dbReference>
<dbReference type="CDD" id="cd04604">
    <property type="entry name" value="CBS_pair_SIS_assoc"/>
    <property type="match status" value="1"/>
</dbReference>
<reference evidence="6" key="1">
    <citation type="submission" date="2018-05" db="EMBL/GenBank/DDBJ databases">
        <authorList>
            <person name="Lanie J.A."/>
            <person name="Ng W.-L."/>
            <person name="Kazmierczak K.M."/>
            <person name="Andrzejewski T.M."/>
            <person name="Davidsen T.M."/>
            <person name="Wayne K.J."/>
            <person name="Tettelin H."/>
            <person name="Glass J.I."/>
            <person name="Rusch D."/>
            <person name="Podicherti R."/>
            <person name="Tsui H.-C.T."/>
            <person name="Winkler M.E."/>
        </authorList>
    </citation>
    <scope>NUCLEOTIDE SEQUENCE</scope>
</reference>
<organism evidence="6">
    <name type="scientific">marine metagenome</name>
    <dbReference type="NCBI Taxonomy" id="408172"/>
    <lineage>
        <taxon>unclassified sequences</taxon>
        <taxon>metagenomes</taxon>
        <taxon>ecological metagenomes</taxon>
    </lineage>
</organism>
<dbReference type="Gene3D" id="3.10.580.10">
    <property type="entry name" value="CBS-domain"/>
    <property type="match status" value="1"/>
</dbReference>
<evidence type="ECO:0000259" key="4">
    <source>
        <dbReference type="PROSITE" id="PS51371"/>
    </source>
</evidence>
<accession>A0A381NB91</accession>
<dbReference type="PROSITE" id="PS51464">
    <property type="entry name" value="SIS"/>
    <property type="match status" value="1"/>
</dbReference>